<dbReference type="EMBL" id="UETB01000001">
    <property type="protein sequence ID" value="SSA36878.1"/>
    <property type="molecule type" value="Genomic_DNA"/>
</dbReference>
<sequence length="285" mass="29723">MSTLVWFDGKVRTAEEPVVTALDRGLTVGDGVFDTCVVVSGRPFALRRHVARLVRSATVAGLPVPPTDVVTGAALDLAARLDGGTGRLRMTWTAGPLPAGTPRADATPTLLLTASAESVPHPGADGPPPRTAVVVVPWVRNERSPLVGVKSTSYGENVLALEHARRQGGTEAVLANTREELCEGSASNVFLETGGELLTPPLASGCLAGVTRELVLEWAHEAGLPVREAVVPIADLLAAEHAAVTSATRGIVPVDSIDGRQIEPGPVTLRVQELYATRAAEDLDP</sequence>
<keyword evidence="3 5" id="KW-0663">Pyridoxal phosphate</keyword>
<dbReference type="AlphaFoldDB" id="A0A2Y9A010"/>
<comment type="similarity">
    <text evidence="2 4">Belongs to the class-IV pyridoxal-phosphate-dependent aminotransferase family.</text>
</comment>
<evidence type="ECO:0000256" key="3">
    <source>
        <dbReference type="ARBA" id="ARBA00022898"/>
    </source>
</evidence>
<dbReference type="PROSITE" id="PS00770">
    <property type="entry name" value="AA_TRANSFER_CLASS_4"/>
    <property type="match status" value="1"/>
</dbReference>
<dbReference type="GO" id="GO:0046394">
    <property type="term" value="P:carboxylic acid biosynthetic process"/>
    <property type="evidence" value="ECO:0007669"/>
    <property type="project" value="UniProtKB-ARBA"/>
</dbReference>
<evidence type="ECO:0000256" key="2">
    <source>
        <dbReference type="ARBA" id="ARBA00009320"/>
    </source>
</evidence>
<dbReference type="GO" id="GO:0005829">
    <property type="term" value="C:cytosol"/>
    <property type="evidence" value="ECO:0007669"/>
    <property type="project" value="TreeGrafter"/>
</dbReference>
<evidence type="ECO:0000313" key="7">
    <source>
        <dbReference type="Proteomes" id="UP000250222"/>
    </source>
</evidence>
<proteinExistence type="inferred from homology"/>
<evidence type="ECO:0000256" key="5">
    <source>
        <dbReference type="RuleBase" id="RU004516"/>
    </source>
</evidence>
<dbReference type="GO" id="GO:0008652">
    <property type="term" value="P:amino acid biosynthetic process"/>
    <property type="evidence" value="ECO:0007669"/>
    <property type="project" value="UniProtKB-ARBA"/>
</dbReference>
<dbReference type="CDD" id="cd00449">
    <property type="entry name" value="PLPDE_IV"/>
    <property type="match status" value="1"/>
</dbReference>
<dbReference type="SUPFAM" id="SSF56752">
    <property type="entry name" value="D-aminoacid aminotransferase-like PLP-dependent enzymes"/>
    <property type="match status" value="1"/>
</dbReference>
<organism evidence="6 7">
    <name type="scientific">Georgenia satyanarayanai</name>
    <dbReference type="NCBI Taxonomy" id="860221"/>
    <lineage>
        <taxon>Bacteria</taxon>
        <taxon>Bacillati</taxon>
        <taxon>Actinomycetota</taxon>
        <taxon>Actinomycetes</taxon>
        <taxon>Micrococcales</taxon>
        <taxon>Bogoriellaceae</taxon>
        <taxon>Georgenia</taxon>
    </lineage>
</organism>
<dbReference type="FunFam" id="3.20.10.10:FF:000002">
    <property type="entry name" value="D-alanine aminotransferase"/>
    <property type="match status" value="1"/>
</dbReference>
<dbReference type="InterPro" id="IPR018300">
    <property type="entry name" value="Aminotrans_IV_CS"/>
</dbReference>
<dbReference type="Gene3D" id="3.30.470.10">
    <property type="match status" value="1"/>
</dbReference>
<dbReference type="InterPro" id="IPR050571">
    <property type="entry name" value="Class-IV_PLP-Dep_Aminotrnsfr"/>
</dbReference>
<dbReference type="GO" id="GO:0008483">
    <property type="term" value="F:transaminase activity"/>
    <property type="evidence" value="ECO:0007669"/>
    <property type="project" value="UniProtKB-KW"/>
</dbReference>
<evidence type="ECO:0000256" key="4">
    <source>
        <dbReference type="RuleBase" id="RU004106"/>
    </source>
</evidence>
<keyword evidence="6" id="KW-0808">Transferase</keyword>
<reference evidence="6 7" key="1">
    <citation type="submission" date="2016-10" db="EMBL/GenBank/DDBJ databases">
        <authorList>
            <person name="Cai Z."/>
        </authorList>
    </citation>
    <scope>NUCLEOTIDE SEQUENCE [LARGE SCALE GENOMIC DNA]</scope>
    <source>
        <strain evidence="6 7">CGMCC 1.10826</strain>
    </source>
</reference>
<dbReference type="RefSeq" id="WP_110851007.1">
    <property type="nucleotide sequence ID" value="NZ_QKLZ01000001.1"/>
</dbReference>
<protein>
    <submittedName>
        <fullName evidence="6">Branched-chain amino acid aminotransferase</fullName>
    </submittedName>
</protein>
<evidence type="ECO:0000256" key="1">
    <source>
        <dbReference type="ARBA" id="ARBA00001933"/>
    </source>
</evidence>
<comment type="cofactor">
    <cofactor evidence="1 5">
        <name>pyridoxal 5'-phosphate</name>
        <dbReference type="ChEBI" id="CHEBI:597326"/>
    </cofactor>
</comment>
<dbReference type="Proteomes" id="UP000250222">
    <property type="component" value="Unassembled WGS sequence"/>
</dbReference>
<dbReference type="InterPro" id="IPR036038">
    <property type="entry name" value="Aminotransferase-like"/>
</dbReference>
<dbReference type="Gene3D" id="3.20.10.10">
    <property type="entry name" value="D-amino Acid Aminotransferase, subunit A, domain 2"/>
    <property type="match status" value="1"/>
</dbReference>
<evidence type="ECO:0000313" key="6">
    <source>
        <dbReference type="EMBL" id="SSA36878.1"/>
    </source>
</evidence>
<dbReference type="InterPro" id="IPR043131">
    <property type="entry name" value="BCAT-like_N"/>
</dbReference>
<accession>A0A2Y9A010</accession>
<keyword evidence="7" id="KW-1185">Reference proteome</keyword>
<name>A0A2Y9A010_9MICO</name>
<dbReference type="PANTHER" id="PTHR42743:SF11">
    <property type="entry name" value="AMINODEOXYCHORISMATE LYASE"/>
    <property type="match status" value="1"/>
</dbReference>
<dbReference type="InterPro" id="IPR043132">
    <property type="entry name" value="BCAT-like_C"/>
</dbReference>
<dbReference type="PANTHER" id="PTHR42743">
    <property type="entry name" value="AMINO-ACID AMINOTRANSFERASE"/>
    <property type="match status" value="1"/>
</dbReference>
<dbReference type="Pfam" id="PF01063">
    <property type="entry name" value="Aminotran_4"/>
    <property type="match status" value="1"/>
</dbReference>
<dbReference type="OrthoDB" id="9805628at2"/>
<gene>
    <name evidence="6" type="ORF">SAMN05216184_101533</name>
</gene>
<dbReference type="InterPro" id="IPR001544">
    <property type="entry name" value="Aminotrans_IV"/>
</dbReference>
<keyword evidence="6" id="KW-0032">Aminotransferase</keyword>